<organism evidence="1 2">
    <name type="scientific">Bauhinia variegata</name>
    <name type="common">Purple orchid tree</name>
    <name type="synonym">Phanera variegata</name>
    <dbReference type="NCBI Taxonomy" id="167791"/>
    <lineage>
        <taxon>Eukaryota</taxon>
        <taxon>Viridiplantae</taxon>
        <taxon>Streptophyta</taxon>
        <taxon>Embryophyta</taxon>
        <taxon>Tracheophyta</taxon>
        <taxon>Spermatophyta</taxon>
        <taxon>Magnoliopsida</taxon>
        <taxon>eudicotyledons</taxon>
        <taxon>Gunneridae</taxon>
        <taxon>Pentapetalae</taxon>
        <taxon>rosids</taxon>
        <taxon>fabids</taxon>
        <taxon>Fabales</taxon>
        <taxon>Fabaceae</taxon>
        <taxon>Cercidoideae</taxon>
        <taxon>Cercideae</taxon>
        <taxon>Bauhiniinae</taxon>
        <taxon>Bauhinia</taxon>
    </lineage>
</organism>
<keyword evidence="2" id="KW-1185">Reference proteome</keyword>
<reference evidence="1 2" key="1">
    <citation type="journal article" date="2022" name="DNA Res.">
        <title>Chromosomal-level genome assembly of the orchid tree Bauhinia variegata (Leguminosae; Cercidoideae) supports the allotetraploid origin hypothesis of Bauhinia.</title>
        <authorList>
            <person name="Zhong Y."/>
            <person name="Chen Y."/>
            <person name="Zheng D."/>
            <person name="Pang J."/>
            <person name="Liu Y."/>
            <person name="Luo S."/>
            <person name="Meng S."/>
            <person name="Qian L."/>
            <person name="Wei D."/>
            <person name="Dai S."/>
            <person name="Zhou R."/>
        </authorList>
    </citation>
    <scope>NUCLEOTIDE SEQUENCE [LARGE SCALE GENOMIC DNA]</scope>
    <source>
        <strain evidence="1">BV-YZ2020</strain>
    </source>
</reference>
<dbReference type="EMBL" id="CM039430">
    <property type="protein sequence ID" value="KAI4344612.1"/>
    <property type="molecule type" value="Genomic_DNA"/>
</dbReference>
<comment type="caution">
    <text evidence="1">The sequence shown here is derived from an EMBL/GenBank/DDBJ whole genome shotgun (WGS) entry which is preliminary data.</text>
</comment>
<name>A0ACB9P9B4_BAUVA</name>
<evidence type="ECO:0000313" key="1">
    <source>
        <dbReference type="EMBL" id="KAI4344612.1"/>
    </source>
</evidence>
<evidence type="ECO:0000313" key="2">
    <source>
        <dbReference type="Proteomes" id="UP000828941"/>
    </source>
</evidence>
<proteinExistence type="predicted"/>
<accession>A0ACB9P9B4</accession>
<gene>
    <name evidence="1" type="ORF">L6164_011817</name>
</gene>
<protein>
    <submittedName>
        <fullName evidence="1">Uncharacterized protein</fullName>
    </submittedName>
</protein>
<sequence>MVLVVTVASVVEPFLSQQQREKIPQDRPEMISGVRIDIMTQETNEESDERVPIWLDFVIKDGWEVGWSLAFNNNDSPQGNFATGGFGSASLMSKSLTTRAILGVSFPSSWMHIANCYPPNSSDGSLLMDVIRCFPGTEGSPVFNEHACVTGIVIRPLRQKTSGAEIQPVVPQEAIATAANGLLQKWPWTDGMNFAWPSVGSKAVIGHGLFSPRCGFFPSVCSGVVAKVPLQRMQSCGAFSIPATERKDSSGSA</sequence>
<dbReference type="Proteomes" id="UP000828941">
    <property type="component" value="Chromosome 5"/>
</dbReference>